<comment type="caution">
    <text evidence="5">The sequence shown here is derived from an EMBL/GenBank/DDBJ whole genome shotgun (WGS) entry which is preliminary data.</text>
</comment>
<keyword evidence="5" id="KW-0966">Cell projection</keyword>
<dbReference type="RefSeq" id="WP_121031110.1">
    <property type="nucleotide sequence ID" value="NZ_RBXT01000001.1"/>
</dbReference>
<evidence type="ECO:0000313" key="5">
    <source>
        <dbReference type="EMBL" id="RKT77313.1"/>
    </source>
</evidence>
<organism evidence="5 6">
    <name type="scientific">Terracoccus luteus</name>
    <dbReference type="NCBI Taxonomy" id="53356"/>
    <lineage>
        <taxon>Bacteria</taxon>
        <taxon>Bacillati</taxon>
        <taxon>Actinomycetota</taxon>
        <taxon>Actinomycetes</taxon>
        <taxon>Micrococcales</taxon>
        <taxon>Intrasporangiaceae</taxon>
        <taxon>Terracoccus</taxon>
    </lineage>
</organism>
<dbReference type="Proteomes" id="UP000278440">
    <property type="component" value="Unassembled WGS sequence"/>
</dbReference>
<dbReference type="InterPro" id="IPR002586">
    <property type="entry name" value="CobQ/CobB/MinD/ParA_Nub-bd_dom"/>
</dbReference>
<keyword evidence="2" id="KW-0067">ATP-binding</keyword>
<evidence type="ECO:0000256" key="1">
    <source>
        <dbReference type="ARBA" id="ARBA00022741"/>
    </source>
</evidence>
<accession>A0A495XXT6</accession>
<keyword evidence="1" id="KW-0547">Nucleotide-binding</keyword>
<feature type="region of interest" description="Disordered" evidence="3">
    <location>
        <begin position="112"/>
        <end position="231"/>
    </location>
</feature>
<keyword evidence="5" id="KW-0282">Flagellum</keyword>
<gene>
    <name evidence="5" type="ORF">DFJ68_0733</name>
</gene>
<dbReference type="Gene3D" id="3.40.50.300">
    <property type="entry name" value="P-loop containing nucleotide triphosphate hydrolases"/>
    <property type="match status" value="1"/>
</dbReference>
<dbReference type="GO" id="GO:0005524">
    <property type="term" value="F:ATP binding"/>
    <property type="evidence" value="ECO:0007669"/>
    <property type="project" value="UniProtKB-KW"/>
</dbReference>
<sequence length="497" mass="51639">MTDVVTALGHRHESSVATVLERAPGVRIVRRCADVAELVSVTGAGLGDAAVVSSDLRGLDLAVVTGLVRGGLVVVGLHPPDDEDAERRLHQLGVPTVLPTDADAVRFAAALDPTAPAGPPDGLEAIGRTAGLGTAPPDRPVTATTSDAGEPGWRPRSREAPRESTASADEDDDDRTTRHSRPGSPEQPSHHDPDDLGDPDDDLSGDDAGPGRPGRAEIVAVWGPTGSPGRTTVATTLASELAARGVDTLLVDADTYGGCVAQALGLLDEAPGVAAACRAADQGSLDVPLLARLAPTVGPRLRVLTGLPRAERWPEVRAAALERVLELSRSIASVVVVDCGFCLEDDEELSYDTAAPRRNEATLTSLASADAVVAVGGADPVALQRLVRGLQQLGTVPSPTPVVVVNRVRATAVGSHPRARIAESLERFAGLDSVRFVPDEPAVVDGAVLAGRSVVEHAPDSAVRTAMADLADALAPWSRTRSTRRRRRLALTRRPST</sequence>
<protein>
    <submittedName>
        <fullName evidence="5">MinD-like ATPase involved in chromosome partitioning or flagellar assembly</fullName>
    </submittedName>
</protein>
<dbReference type="GO" id="GO:0016887">
    <property type="term" value="F:ATP hydrolysis activity"/>
    <property type="evidence" value="ECO:0007669"/>
    <property type="project" value="TreeGrafter"/>
</dbReference>
<evidence type="ECO:0000313" key="6">
    <source>
        <dbReference type="Proteomes" id="UP000278440"/>
    </source>
</evidence>
<evidence type="ECO:0000256" key="2">
    <source>
        <dbReference type="ARBA" id="ARBA00022840"/>
    </source>
</evidence>
<dbReference type="EMBL" id="RBXT01000001">
    <property type="protein sequence ID" value="RKT77313.1"/>
    <property type="molecule type" value="Genomic_DNA"/>
</dbReference>
<name>A0A495XXT6_9MICO</name>
<evidence type="ECO:0000259" key="4">
    <source>
        <dbReference type="Pfam" id="PF01656"/>
    </source>
</evidence>
<proteinExistence type="predicted"/>
<dbReference type="InterPro" id="IPR050625">
    <property type="entry name" value="ParA/MinD_ATPase"/>
</dbReference>
<dbReference type="GO" id="GO:0051782">
    <property type="term" value="P:negative regulation of cell division"/>
    <property type="evidence" value="ECO:0007669"/>
    <property type="project" value="TreeGrafter"/>
</dbReference>
<dbReference type="InterPro" id="IPR027417">
    <property type="entry name" value="P-loop_NTPase"/>
</dbReference>
<dbReference type="Pfam" id="PF01656">
    <property type="entry name" value="CbiA"/>
    <property type="match status" value="1"/>
</dbReference>
<dbReference type="PANTHER" id="PTHR43384:SF6">
    <property type="entry name" value="SEPTUM SITE-DETERMINING PROTEIN MIND HOMOLOG, CHLOROPLASTIC"/>
    <property type="match status" value="1"/>
</dbReference>
<evidence type="ECO:0000256" key="3">
    <source>
        <dbReference type="SAM" id="MobiDB-lite"/>
    </source>
</evidence>
<dbReference type="OrthoDB" id="3217709at2"/>
<dbReference type="AlphaFoldDB" id="A0A495XXT6"/>
<feature type="compositionally biased region" description="Acidic residues" evidence="3">
    <location>
        <begin position="195"/>
        <end position="205"/>
    </location>
</feature>
<reference evidence="5 6" key="1">
    <citation type="submission" date="2018-10" db="EMBL/GenBank/DDBJ databases">
        <title>Sequencing the genomes of 1000 actinobacteria strains.</title>
        <authorList>
            <person name="Klenk H.-P."/>
        </authorList>
    </citation>
    <scope>NUCLEOTIDE SEQUENCE [LARGE SCALE GENOMIC DNA]</scope>
    <source>
        <strain evidence="5 6">DSM 44267</strain>
    </source>
</reference>
<dbReference type="GO" id="GO:0009898">
    <property type="term" value="C:cytoplasmic side of plasma membrane"/>
    <property type="evidence" value="ECO:0007669"/>
    <property type="project" value="TreeGrafter"/>
</dbReference>
<dbReference type="PANTHER" id="PTHR43384">
    <property type="entry name" value="SEPTUM SITE-DETERMINING PROTEIN MIND HOMOLOG, CHLOROPLASTIC-RELATED"/>
    <property type="match status" value="1"/>
</dbReference>
<keyword evidence="6" id="KW-1185">Reference proteome</keyword>
<dbReference type="SUPFAM" id="SSF52540">
    <property type="entry name" value="P-loop containing nucleoside triphosphate hydrolases"/>
    <property type="match status" value="1"/>
</dbReference>
<dbReference type="GO" id="GO:0005829">
    <property type="term" value="C:cytosol"/>
    <property type="evidence" value="ECO:0007669"/>
    <property type="project" value="TreeGrafter"/>
</dbReference>
<feature type="domain" description="CobQ/CobB/MinD/ParA nucleotide binding" evidence="4">
    <location>
        <begin position="220"/>
        <end position="443"/>
    </location>
</feature>
<keyword evidence="5" id="KW-0969">Cilium</keyword>